<reference evidence="2 3" key="1">
    <citation type="submission" date="2018-12" db="EMBL/GenBank/DDBJ databases">
        <title>The complete genome of the methanogenic archaea of the candidate phylum Verstraetearchaeota, obtained from the metagenome of underground thermal water.</title>
        <authorList>
            <person name="Kadnikov V.V."/>
            <person name="Mardanov A.V."/>
            <person name="Beletsky A.V."/>
            <person name="Karnachuk O.V."/>
            <person name="Ravin N.V."/>
        </authorList>
    </citation>
    <scope>NUCLEOTIDE SEQUENCE [LARGE SCALE GENOMIC DNA]</scope>
    <source>
        <strain evidence="2">Ch88</strain>
    </source>
</reference>
<comment type="caution">
    <text evidence="2">The sequence shown here is derived from an EMBL/GenBank/DDBJ whole genome shotgun (WGS) entry which is preliminary data.</text>
</comment>
<feature type="transmembrane region" description="Helical" evidence="1">
    <location>
        <begin position="23"/>
        <end position="47"/>
    </location>
</feature>
<evidence type="ECO:0000313" key="3">
    <source>
        <dbReference type="Proteomes" id="UP000288215"/>
    </source>
</evidence>
<feature type="transmembrane region" description="Helical" evidence="1">
    <location>
        <begin position="146"/>
        <end position="165"/>
    </location>
</feature>
<dbReference type="NCBIfam" id="NF038020">
    <property type="entry name" value="HeR"/>
    <property type="match status" value="1"/>
</dbReference>
<feature type="transmembrane region" description="Helical" evidence="1">
    <location>
        <begin position="212"/>
        <end position="229"/>
    </location>
</feature>
<keyword evidence="1" id="KW-0472">Membrane</keyword>
<accession>A0A3S3TRP7</accession>
<dbReference type="AlphaFoldDB" id="A0A3S3TRP7"/>
<feature type="transmembrane region" description="Helical" evidence="1">
    <location>
        <begin position="177"/>
        <end position="200"/>
    </location>
</feature>
<protein>
    <recommendedName>
        <fullName evidence="4">Heliorhodopsin HeR</fullName>
    </recommendedName>
</protein>
<feature type="transmembrane region" description="Helical" evidence="1">
    <location>
        <begin position="122"/>
        <end position="140"/>
    </location>
</feature>
<proteinExistence type="predicted"/>
<evidence type="ECO:0008006" key="4">
    <source>
        <dbReference type="Google" id="ProtNLM"/>
    </source>
</evidence>
<dbReference type="Pfam" id="PF18761">
    <property type="entry name" value="Heliorhodopsin"/>
    <property type="match status" value="1"/>
</dbReference>
<keyword evidence="1" id="KW-0812">Transmembrane</keyword>
<evidence type="ECO:0000256" key="1">
    <source>
        <dbReference type="SAM" id="Phobius"/>
    </source>
</evidence>
<feature type="transmembrane region" description="Helical" evidence="1">
    <location>
        <begin position="250"/>
        <end position="272"/>
    </location>
</feature>
<dbReference type="InterPro" id="IPR041113">
    <property type="entry name" value="Heliorhodopsin"/>
</dbReference>
<feature type="transmembrane region" description="Helical" evidence="1">
    <location>
        <begin position="76"/>
        <end position="101"/>
    </location>
</feature>
<dbReference type="EMBL" id="RXGA01000003">
    <property type="protein sequence ID" value="RWX73224.1"/>
    <property type="molecule type" value="Genomic_DNA"/>
</dbReference>
<sequence length="274" mass="31413">MDNDLRRELIQKSPITMESLRKLNIGAGILHLVQGILMLTLGTLLTWERDIYTFYLKFEVMPSTPPVFKVVPNPQVAFTITYLGALLASFLLISAAAHMIIAFAKKNQYAEYLKRGMNPYRWYEYAFSSSIMLVILATFVGVWELWSLVMIFVLNAMMIMFGYLMEKINQFTKKIDWSPYLLGCISGFTPWVVIAAYFVAALNSTGTSPPTFVYLVLVLYFVMFNTFSINMILQYKGIGKWKDYLHGERVYILLSLVAKTILAWLVFIGIFAPF</sequence>
<dbReference type="Proteomes" id="UP000288215">
    <property type="component" value="Unassembled WGS sequence"/>
</dbReference>
<organism evidence="2 3">
    <name type="scientific">Methanosuratincola subterraneus</name>
    <dbReference type="NCBI Taxonomy" id="2593994"/>
    <lineage>
        <taxon>Archaea</taxon>
        <taxon>Thermoproteota</taxon>
        <taxon>Methanosuratincolia</taxon>
        <taxon>Candidatus Methanomethylicales</taxon>
        <taxon>Candidatus Methanomethylicaceae</taxon>
        <taxon>Candidatus Methanosuratincola (ex Vanwonterghem et al. 2016)</taxon>
    </lineage>
</organism>
<keyword evidence="1" id="KW-1133">Transmembrane helix</keyword>
<gene>
    <name evidence="2" type="ORF">Metus_1198</name>
</gene>
<evidence type="ECO:0000313" key="2">
    <source>
        <dbReference type="EMBL" id="RWX73224.1"/>
    </source>
</evidence>
<name>A0A3S3TRP7_METS7</name>